<evidence type="ECO:0000256" key="2">
    <source>
        <dbReference type="ARBA" id="ARBA00022519"/>
    </source>
</evidence>
<evidence type="ECO:0000256" key="6">
    <source>
        <dbReference type="SAM" id="Phobius"/>
    </source>
</evidence>
<dbReference type="NCBIfam" id="TIGR04409">
    <property type="entry name" value="LptC_YrbK"/>
    <property type="match status" value="1"/>
</dbReference>
<keyword evidence="8" id="KW-1185">Reference proteome</keyword>
<evidence type="ECO:0000256" key="3">
    <source>
        <dbReference type="ARBA" id="ARBA00022692"/>
    </source>
</evidence>
<protein>
    <submittedName>
        <fullName evidence="7">LPS export ABC transporter periplasmic protein LptC</fullName>
    </submittedName>
</protein>
<dbReference type="PANTHER" id="PTHR37481">
    <property type="entry name" value="LIPOPOLYSACCHARIDE EXPORT SYSTEM PROTEIN LPTC"/>
    <property type="match status" value="1"/>
</dbReference>
<comment type="caution">
    <text evidence="7">The sequence shown here is derived from an EMBL/GenBank/DDBJ whole genome shotgun (WGS) entry which is preliminary data.</text>
</comment>
<proteinExistence type="predicted"/>
<evidence type="ECO:0000256" key="1">
    <source>
        <dbReference type="ARBA" id="ARBA00022475"/>
    </source>
</evidence>
<gene>
    <name evidence="7" type="primary">lptC</name>
    <name evidence="7" type="ORF">NX773_21225</name>
</gene>
<reference evidence="7 8" key="1">
    <citation type="submission" date="2022-08" db="EMBL/GenBank/DDBJ databases">
        <title>Reclassification of Massilia species as members of the genera Telluria, Duganella, Pseudoduganella, Mokoshia gen. nov. and Zemynaea gen. nov. using orthogonal and non-orthogonal genome-based approaches.</title>
        <authorList>
            <person name="Bowman J.P."/>
        </authorList>
    </citation>
    <scope>NUCLEOTIDE SEQUENCE [LARGE SCALE GENOMIC DNA]</scope>
    <source>
        <strain evidence="7 8">JCM 31607</strain>
    </source>
</reference>
<organism evidence="7 8">
    <name type="scientific">Massilia solisilvae</name>
    <dbReference type="NCBI Taxonomy" id="1811225"/>
    <lineage>
        <taxon>Bacteria</taxon>
        <taxon>Pseudomonadati</taxon>
        <taxon>Pseudomonadota</taxon>
        <taxon>Betaproteobacteria</taxon>
        <taxon>Burkholderiales</taxon>
        <taxon>Oxalobacteraceae</taxon>
        <taxon>Telluria group</taxon>
        <taxon>Massilia</taxon>
    </lineage>
</organism>
<dbReference type="InterPro" id="IPR052363">
    <property type="entry name" value="LPS_export_LptC"/>
</dbReference>
<dbReference type="InterPro" id="IPR026265">
    <property type="entry name" value="LptC"/>
</dbReference>
<keyword evidence="2" id="KW-0997">Cell inner membrane</keyword>
<name>A0ABT2BQL6_9BURK</name>
<dbReference type="PANTHER" id="PTHR37481:SF1">
    <property type="entry name" value="LIPOPOLYSACCHARIDE EXPORT SYSTEM PROTEIN LPTC"/>
    <property type="match status" value="1"/>
</dbReference>
<dbReference type="Pfam" id="PF06835">
    <property type="entry name" value="LptC"/>
    <property type="match status" value="1"/>
</dbReference>
<dbReference type="Proteomes" id="UP001205861">
    <property type="component" value="Unassembled WGS sequence"/>
</dbReference>
<dbReference type="Gene3D" id="2.60.450.10">
    <property type="entry name" value="Lipopolysaccharide (LPS) transport protein A like domain"/>
    <property type="match status" value="1"/>
</dbReference>
<sequence>MRLTLPDTMATYVNKRTAHRWRLLAVMLLGVFCAFGSFWLLQLVTQSNQGAQLGARGNEPDYIVDNFSFVRMGPNGKPRYVVSGNRLTHRPVDDVSFVDKPVVQGMTVEHPRMTMTADRARILHGQNQVDLIGNVDVERPGNATSQPLSIKTEQMTVLPDEELLKTDKPVEMKLGGAIVRGTGMLANNATQQVHLAKQGQIIYPPRANR</sequence>
<keyword evidence="1" id="KW-1003">Cell membrane</keyword>
<evidence type="ECO:0000313" key="8">
    <source>
        <dbReference type="Proteomes" id="UP001205861"/>
    </source>
</evidence>
<evidence type="ECO:0000313" key="7">
    <source>
        <dbReference type="EMBL" id="MCS0610696.1"/>
    </source>
</evidence>
<keyword evidence="3 6" id="KW-0812">Transmembrane</keyword>
<dbReference type="RefSeq" id="WP_258858261.1">
    <property type="nucleotide sequence ID" value="NZ_JANUGV010000008.1"/>
</dbReference>
<dbReference type="EMBL" id="JANUGV010000008">
    <property type="protein sequence ID" value="MCS0610696.1"/>
    <property type="molecule type" value="Genomic_DNA"/>
</dbReference>
<dbReference type="InterPro" id="IPR010664">
    <property type="entry name" value="LipoPS_assembly_LptC-rel"/>
</dbReference>
<keyword evidence="4 6" id="KW-1133">Transmembrane helix</keyword>
<evidence type="ECO:0000256" key="5">
    <source>
        <dbReference type="ARBA" id="ARBA00023136"/>
    </source>
</evidence>
<accession>A0ABT2BQL6</accession>
<keyword evidence="5 6" id="KW-0472">Membrane</keyword>
<feature type="transmembrane region" description="Helical" evidence="6">
    <location>
        <begin position="21"/>
        <end position="41"/>
    </location>
</feature>
<evidence type="ECO:0000256" key="4">
    <source>
        <dbReference type="ARBA" id="ARBA00022989"/>
    </source>
</evidence>